<sequence>MAQMEVVVPGRNGAMTDCGVGTGFLCIGEVAPGKGSWGQWRQFPPMVSRLAVW</sequence>
<evidence type="ECO:0000313" key="1">
    <source>
        <dbReference type="Ensembl" id="ENSCANP00000019552.1"/>
    </source>
</evidence>
<evidence type="ECO:0000313" key="2">
    <source>
        <dbReference type="Proteomes" id="UP000233080"/>
    </source>
</evidence>
<proteinExistence type="predicted"/>
<reference evidence="1" key="2">
    <citation type="submission" date="2025-09" db="UniProtKB">
        <authorList>
            <consortium name="Ensembl"/>
        </authorList>
    </citation>
    <scope>IDENTIFICATION</scope>
</reference>
<keyword evidence="2" id="KW-1185">Reference proteome</keyword>
<dbReference type="AlphaFoldDB" id="A0A2K5ISU1"/>
<dbReference type="Ensembl" id="ENSCANT00000042515.1">
    <property type="protein sequence ID" value="ENSCANP00000019552.1"/>
    <property type="gene ID" value="ENSCANG00000033208.1"/>
</dbReference>
<organism evidence="1 2">
    <name type="scientific">Colobus angolensis palliatus</name>
    <name type="common">Peters' Angolan colobus</name>
    <dbReference type="NCBI Taxonomy" id="336983"/>
    <lineage>
        <taxon>Eukaryota</taxon>
        <taxon>Metazoa</taxon>
        <taxon>Chordata</taxon>
        <taxon>Craniata</taxon>
        <taxon>Vertebrata</taxon>
        <taxon>Euteleostomi</taxon>
        <taxon>Mammalia</taxon>
        <taxon>Eutheria</taxon>
        <taxon>Euarchontoglires</taxon>
        <taxon>Primates</taxon>
        <taxon>Haplorrhini</taxon>
        <taxon>Catarrhini</taxon>
        <taxon>Cercopithecidae</taxon>
        <taxon>Colobinae</taxon>
        <taxon>Colobus</taxon>
    </lineage>
</organism>
<accession>A0A2K5ISU1</accession>
<name>A0A2K5ISU1_COLAP</name>
<reference evidence="1" key="1">
    <citation type="submission" date="2025-08" db="UniProtKB">
        <authorList>
            <consortium name="Ensembl"/>
        </authorList>
    </citation>
    <scope>IDENTIFICATION</scope>
</reference>
<protein>
    <submittedName>
        <fullName evidence="1">Uncharacterized protein</fullName>
    </submittedName>
</protein>
<dbReference type="Proteomes" id="UP000233080">
    <property type="component" value="Unassembled WGS sequence"/>
</dbReference>